<evidence type="ECO:0000313" key="2">
    <source>
        <dbReference type="Proteomes" id="UP000019260"/>
    </source>
</evidence>
<accession>W0GRT5</accession>
<dbReference type="EMBL" id="CP006720">
    <property type="protein sequence ID" value="AHI58363.1"/>
    <property type="molecule type" value="Genomic_DNA"/>
</dbReference>
<gene>
    <name evidence="1" type="ORF">P344_05205</name>
</gene>
<organism evidence="1 2">
    <name type="scientific">Spiroplasma mirum ATCC 29335</name>
    <dbReference type="NCBI Taxonomy" id="838561"/>
    <lineage>
        <taxon>Bacteria</taxon>
        <taxon>Bacillati</taxon>
        <taxon>Mycoplasmatota</taxon>
        <taxon>Mollicutes</taxon>
        <taxon>Entomoplasmatales</taxon>
        <taxon>Spiroplasmataceae</taxon>
        <taxon>Spiroplasma</taxon>
    </lineage>
</organism>
<dbReference type="KEGG" id="smir:SMM_0871"/>
<proteinExistence type="predicted"/>
<dbReference type="eggNOG" id="COG1131">
    <property type="taxonomic scope" value="Bacteria"/>
</dbReference>
<dbReference type="HOGENOM" id="CLU_2289901_0_0_14"/>
<dbReference type="Proteomes" id="UP000019260">
    <property type="component" value="Chromosome"/>
</dbReference>
<name>W0GRT5_9MOLU</name>
<dbReference type="STRING" id="838561.P344_05205"/>
<evidence type="ECO:0000313" key="1">
    <source>
        <dbReference type="EMBL" id="AHI58363.1"/>
    </source>
</evidence>
<dbReference type="PATRIC" id="fig|838561.3.peg.1000"/>
<dbReference type="RefSeq" id="WP_025317618.1">
    <property type="nucleotide sequence ID" value="NZ_CP002082.1"/>
</dbReference>
<protein>
    <submittedName>
        <fullName evidence="1">Uncharacterized protein</fullName>
    </submittedName>
</protein>
<reference evidence="1 2" key="1">
    <citation type="submission" date="2013-09" db="EMBL/GenBank/DDBJ databases">
        <title>Complete genome sequence of Spiroplasma mirum suckling mouse cataract agent.</title>
        <authorList>
            <person name="Landry C.A."/>
            <person name="Bastian F.O."/>
            <person name="Thune R.L."/>
        </authorList>
    </citation>
    <scope>NUCLEOTIDE SEQUENCE [LARGE SCALE GENOMIC DNA]</scope>
    <source>
        <strain evidence="1 2">SMCA</strain>
    </source>
</reference>
<dbReference type="KEGG" id="smia:P344_05205"/>
<keyword evidence="2" id="KW-1185">Reference proteome</keyword>
<dbReference type="AlphaFoldDB" id="W0GRT5"/>
<sequence length="101" mass="12436">MIMMGKQYYTGSIKKFNLQNTYGLTSSNQLAIQKYFQYFQIPNWYESENKQLNFVIRSPLDLYYITQYALQYQIKIYKIKEVEFLFNFLFKKLNIKYDYHS</sequence>